<dbReference type="AlphaFoldDB" id="A0A645AK22"/>
<feature type="domain" description="DUF5683" evidence="1">
    <location>
        <begin position="31"/>
        <end position="178"/>
    </location>
</feature>
<sequence length="182" mass="20352">MNRIAATIILFFAFFNIVVAQNIDDTSVVVHSPKKATIMSACLPGLGQAYNRKYWKIPVIYSGLGGTGYSILWNNNKYQTFRKAYIARTDTLDSTTDNFPRYSAANLLDLRNYYRHNLELSVIIFSAIYVLNIVDASVDAHLYDFDISDDLSLSVQPSLWNAGSFISPSIGGGFTLTFKLKP</sequence>
<reference evidence="2" key="1">
    <citation type="submission" date="2019-08" db="EMBL/GenBank/DDBJ databases">
        <authorList>
            <person name="Kucharzyk K."/>
            <person name="Murdoch R.W."/>
            <person name="Higgins S."/>
            <person name="Loffler F."/>
        </authorList>
    </citation>
    <scope>NUCLEOTIDE SEQUENCE</scope>
</reference>
<gene>
    <name evidence="2" type="ORF">SDC9_99401</name>
</gene>
<accession>A0A645AK22</accession>
<name>A0A645AK22_9ZZZZ</name>
<proteinExistence type="predicted"/>
<comment type="caution">
    <text evidence="2">The sequence shown here is derived from an EMBL/GenBank/DDBJ whole genome shotgun (WGS) entry which is preliminary data.</text>
</comment>
<evidence type="ECO:0000313" key="2">
    <source>
        <dbReference type="EMBL" id="MPM52641.1"/>
    </source>
</evidence>
<evidence type="ECO:0000259" key="1">
    <source>
        <dbReference type="Pfam" id="PF18935"/>
    </source>
</evidence>
<organism evidence="2">
    <name type="scientific">bioreactor metagenome</name>
    <dbReference type="NCBI Taxonomy" id="1076179"/>
    <lineage>
        <taxon>unclassified sequences</taxon>
        <taxon>metagenomes</taxon>
        <taxon>ecological metagenomes</taxon>
    </lineage>
</organism>
<dbReference type="InterPro" id="IPR043738">
    <property type="entry name" value="DUF5683"/>
</dbReference>
<protein>
    <recommendedName>
        <fullName evidence="1">DUF5683 domain-containing protein</fullName>
    </recommendedName>
</protein>
<dbReference type="Pfam" id="PF18935">
    <property type="entry name" value="DUF5683"/>
    <property type="match status" value="1"/>
</dbReference>
<dbReference type="EMBL" id="VSSQ01013956">
    <property type="protein sequence ID" value="MPM52641.1"/>
    <property type="molecule type" value="Genomic_DNA"/>
</dbReference>